<evidence type="ECO:0000313" key="3">
    <source>
        <dbReference type="Proteomes" id="UP000814176"/>
    </source>
</evidence>
<organism evidence="2 3">
    <name type="scientific">Rhodofomes roseus</name>
    <dbReference type="NCBI Taxonomy" id="34475"/>
    <lineage>
        <taxon>Eukaryota</taxon>
        <taxon>Fungi</taxon>
        <taxon>Dikarya</taxon>
        <taxon>Basidiomycota</taxon>
        <taxon>Agaricomycotina</taxon>
        <taxon>Agaricomycetes</taxon>
        <taxon>Polyporales</taxon>
        <taxon>Rhodofomes</taxon>
    </lineage>
</organism>
<proteinExistence type="predicted"/>
<keyword evidence="1" id="KW-0732">Signal</keyword>
<dbReference type="GeneID" id="72002057"/>
<dbReference type="Proteomes" id="UP000814176">
    <property type="component" value="Unassembled WGS sequence"/>
</dbReference>
<protein>
    <submittedName>
        <fullName evidence="2">Uncharacterized protein</fullName>
    </submittedName>
</protein>
<dbReference type="EMBL" id="JADCUA010000002">
    <property type="protein sequence ID" value="KAH9842351.1"/>
    <property type="molecule type" value="Genomic_DNA"/>
</dbReference>
<gene>
    <name evidence="2" type="ORF">C8Q71DRAFT_719940</name>
</gene>
<accession>A0ABQ8KU69</accession>
<reference evidence="2 3" key="1">
    <citation type="journal article" date="2021" name="Environ. Microbiol.">
        <title>Gene family expansions and transcriptome signatures uncover fungal adaptations to wood decay.</title>
        <authorList>
            <person name="Hage H."/>
            <person name="Miyauchi S."/>
            <person name="Viragh M."/>
            <person name="Drula E."/>
            <person name="Min B."/>
            <person name="Chaduli D."/>
            <person name="Navarro D."/>
            <person name="Favel A."/>
            <person name="Norest M."/>
            <person name="Lesage-Meessen L."/>
            <person name="Balint B."/>
            <person name="Merenyi Z."/>
            <person name="de Eugenio L."/>
            <person name="Morin E."/>
            <person name="Martinez A.T."/>
            <person name="Baldrian P."/>
            <person name="Stursova M."/>
            <person name="Martinez M.J."/>
            <person name="Novotny C."/>
            <person name="Magnuson J.K."/>
            <person name="Spatafora J.W."/>
            <person name="Maurice S."/>
            <person name="Pangilinan J."/>
            <person name="Andreopoulos W."/>
            <person name="LaButti K."/>
            <person name="Hundley H."/>
            <person name="Na H."/>
            <person name="Kuo A."/>
            <person name="Barry K."/>
            <person name="Lipzen A."/>
            <person name="Henrissat B."/>
            <person name="Riley R."/>
            <person name="Ahrendt S."/>
            <person name="Nagy L.G."/>
            <person name="Grigoriev I.V."/>
            <person name="Martin F."/>
            <person name="Rosso M.N."/>
        </authorList>
    </citation>
    <scope>NUCLEOTIDE SEQUENCE [LARGE SCALE GENOMIC DNA]</scope>
    <source>
        <strain evidence="2 3">CIRM-BRFM 1785</strain>
    </source>
</reference>
<name>A0ABQ8KU69_9APHY</name>
<evidence type="ECO:0000256" key="1">
    <source>
        <dbReference type="SAM" id="SignalP"/>
    </source>
</evidence>
<feature type="signal peptide" evidence="1">
    <location>
        <begin position="1"/>
        <end position="21"/>
    </location>
</feature>
<keyword evidence="3" id="KW-1185">Reference proteome</keyword>
<comment type="caution">
    <text evidence="2">The sequence shown here is derived from an EMBL/GenBank/DDBJ whole genome shotgun (WGS) entry which is preliminary data.</text>
</comment>
<feature type="chain" id="PRO_5047249065" evidence="1">
    <location>
        <begin position="22"/>
        <end position="217"/>
    </location>
</feature>
<sequence length="217" mass="24246">MLLACTCLLFFALRYVLHVSGETRFIDDTYGDPEMGIIPSYSIANCWNNESSCPGCVLHPDASQAYDGTWHETTSNECNGQDNNAAGHSVAFNFIGTTLTIFAITVSQGPQSWQTNLSFNLDGETSYSTLFQSSLGETYEFSYAVPVFNISWLDNVLHTFTMTASQGTAASTVHFDYATYWWNSDRSLPLLKVHLRVECGSDLPIEHWGVRVVVYRF</sequence>
<evidence type="ECO:0000313" key="2">
    <source>
        <dbReference type="EMBL" id="KAH9842351.1"/>
    </source>
</evidence>
<dbReference type="RefSeq" id="XP_047783398.1">
    <property type="nucleotide sequence ID" value="XM_047921325.1"/>
</dbReference>